<dbReference type="AlphaFoldDB" id="A0A367S3S1"/>
<keyword evidence="5 6" id="KW-0949">S-adenosyl-L-methionine</keyword>
<evidence type="ECO:0000256" key="4">
    <source>
        <dbReference type="ARBA" id="ARBA00022679"/>
    </source>
</evidence>
<dbReference type="InterPro" id="IPR029063">
    <property type="entry name" value="SAM-dependent_MTases_sf"/>
</dbReference>
<dbReference type="GO" id="GO:0005840">
    <property type="term" value="C:ribosome"/>
    <property type="evidence" value="ECO:0007669"/>
    <property type="project" value="UniProtKB-KW"/>
</dbReference>
<feature type="binding site" evidence="6">
    <location>
        <position position="173"/>
    </location>
    <ligand>
        <name>S-adenosyl-L-methionine</name>
        <dbReference type="ChEBI" id="CHEBI:59789"/>
    </ligand>
</feature>
<dbReference type="Pfam" id="PF06325">
    <property type="entry name" value="PrmA"/>
    <property type="match status" value="1"/>
</dbReference>
<name>A0A367S3S1_9NOSO</name>
<dbReference type="Proteomes" id="UP000252107">
    <property type="component" value="Unassembled WGS sequence"/>
</dbReference>
<dbReference type="CDD" id="cd02440">
    <property type="entry name" value="AdoMet_MTases"/>
    <property type="match status" value="1"/>
</dbReference>
<dbReference type="SUPFAM" id="SSF53335">
    <property type="entry name" value="S-adenosyl-L-methionine-dependent methyltransferases"/>
    <property type="match status" value="1"/>
</dbReference>
<keyword evidence="7" id="KW-0689">Ribosomal protein</keyword>
<evidence type="ECO:0000256" key="2">
    <source>
        <dbReference type="ARBA" id="ARBA00022490"/>
    </source>
</evidence>
<dbReference type="GO" id="GO:0032259">
    <property type="term" value="P:methylation"/>
    <property type="evidence" value="ECO:0007669"/>
    <property type="project" value="UniProtKB-KW"/>
</dbReference>
<comment type="function">
    <text evidence="6">Methylates ribosomal protein L11.</text>
</comment>
<organism evidence="7 8">
    <name type="scientific">Nostoc minutum NIES-26</name>
    <dbReference type="NCBI Taxonomy" id="1844469"/>
    <lineage>
        <taxon>Bacteria</taxon>
        <taxon>Bacillati</taxon>
        <taxon>Cyanobacteriota</taxon>
        <taxon>Cyanophyceae</taxon>
        <taxon>Nostocales</taxon>
        <taxon>Nostocaceae</taxon>
        <taxon>Nostoc</taxon>
    </lineage>
</organism>
<evidence type="ECO:0000313" key="7">
    <source>
        <dbReference type="EMBL" id="RCJ42751.1"/>
    </source>
</evidence>
<dbReference type="HAMAP" id="MF_00735">
    <property type="entry name" value="Methyltr_PrmA"/>
    <property type="match status" value="1"/>
</dbReference>
<evidence type="ECO:0000313" key="8">
    <source>
        <dbReference type="Proteomes" id="UP000252107"/>
    </source>
</evidence>
<feature type="binding site" evidence="6">
    <location>
        <position position="242"/>
    </location>
    <ligand>
        <name>S-adenosyl-L-methionine</name>
        <dbReference type="ChEBI" id="CHEBI:59789"/>
    </ligand>
</feature>
<comment type="catalytic activity">
    <reaction evidence="6">
        <text>L-lysyl-[protein] + 3 S-adenosyl-L-methionine = N(6),N(6),N(6)-trimethyl-L-lysyl-[protein] + 3 S-adenosyl-L-homocysteine + 3 H(+)</text>
        <dbReference type="Rhea" id="RHEA:54192"/>
        <dbReference type="Rhea" id="RHEA-COMP:9752"/>
        <dbReference type="Rhea" id="RHEA-COMP:13826"/>
        <dbReference type="ChEBI" id="CHEBI:15378"/>
        <dbReference type="ChEBI" id="CHEBI:29969"/>
        <dbReference type="ChEBI" id="CHEBI:57856"/>
        <dbReference type="ChEBI" id="CHEBI:59789"/>
        <dbReference type="ChEBI" id="CHEBI:61961"/>
    </reaction>
</comment>
<dbReference type="PIRSF" id="PIRSF000401">
    <property type="entry name" value="RPL11_MTase"/>
    <property type="match status" value="1"/>
</dbReference>
<comment type="subcellular location">
    <subcellularLocation>
        <location evidence="6">Cytoplasm</location>
    </subcellularLocation>
</comment>
<comment type="similarity">
    <text evidence="1 6">Belongs to the methyltransferase superfamily. PrmA family.</text>
</comment>
<dbReference type="EMBL" id="LXQD01000001">
    <property type="protein sequence ID" value="RCJ42751.1"/>
    <property type="molecule type" value="Genomic_DNA"/>
</dbReference>
<keyword evidence="7" id="KW-0687">Ribonucleoprotein</keyword>
<evidence type="ECO:0000256" key="5">
    <source>
        <dbReference type="ARBA" id="ARBA00022691"/>
    </source>
</evidence>
<gene>
    <name evidence="6" type="primary">prmA</name>
    <name evidence="7" type="ORF">A6770_07695</name>
</gene>
<sequence>MANTWWELQILCEPALEDSVFWRLEDFGSRGTASESQGNSCLVKAYLPRFQAQLLDLAALSLWLRQDALCVGLSAPTVQWQLIDEEDWATSWKQYWQPQEIGDRFLINPAWLPLPEGSERLVIRLDPGVAFGTGTHATTQLCLESLEMRLSELAQSFIGTSGKHEPLVIADIGCGSGILSVGAVLLGAEKVYAVDTDPLAVQSTFSNRALNEISPERLIPAEGSVDIVAKLIEKPVDGIVCNILAHVIIELVPQMSAIAKPSTWAIFSGILLEQSKAVADALEENGWVVATLWKRKEWCCLNARRS</sequence>
<evidence type="ECO:0000256" key="1">
    <source>
        <dbReference type="ARBA" id="ARBA00009741"/>
    </source>
</evidence>
<keyword evidence="8" id="KW-1185">Reference proteome</keyword>
<keyword evidence="3 6" id="KW-0489">Methyltransferase</keyword>
<proteinExistence type="inferred from homology"/>
<reference evidence="7" key="1">
    <citation type="submission" date="2016-04" db="EMBL/GenBank/DDBJ databases">
        <authorList>
            <person name="Tabuchi Yagui T.R."/>
        </authorList>
    </citation>
    <scope>NUCLEOTIDE SEQUENCE [LARGE SCALE GENOMIC DNA]</scope>
    <source>
        <strain evidence="7">NIES-26</strain>
    </source>
</reference>
<protein>
    <recommendedName>
        <fullName evidence="6">Ribosomal protein L11 methyltransferase</fullName>
        <shortName evidence="6">L11 Mtase</shortName>
        <ecNumber evidence="6">2.1.1.-</ecNumber>
    </recommendedName>
</protein>
<dbReference type="PANTHER" id="PTHR43648:SF1">
    <property type="entry name" value="ELECTRON TRANSFER FLAVOPROTEIN BETA SUBUNIT LYSINE METHYLTRANSFERASE"/>
    <property type="match status" value="1"/>
</dbReference>
<feature type="binding site" evidence="6">
    <location>
        <position position="139"/>
    </location>
    <ligand>
        <name>S-adenosyl-L-methionine</name>
        <dbReference type="ChEBI" id="CHEBI:59789"/>
    </ligand>
</feature>
<evidence type="ECO:0000256" key="6">
    <source>
        <dbReference type="HAMAP-Rule" id="MF_00735"/>
    </source>
</evidence>
<accession>A0A367S3S1</accession>
<dbReference type="InterPro" id="IPR050078">
    <property type="entry name" value="Ribosomal_L11_MeTrfase_PrmA"/>
</dbReference>
<dbReference type="GO" id="GO:0005737">
    <property type="term" value="C:cytoplasm"/>
    <property type="evidence" value="ECO:0007669"/>
    <property type="project" value="UniProtKB-SubCell"/>
</dbReference>
<keyword evidence="2 6" id="KW-0963">Cytoplasm</keyword>
<dbReference type="EC" id="2.1.1.-" evidence="6"/>
<comment type="caution">
    <text evidence="7">The sequence shown here is derived from an EMBL/GenBank/DDBJ whole genome shotgun (WGS) entry which is preliminary data.</text>
</comment>
<feature type="binding site" evidence="6">
    <location>
        <position position="195"/>
    </location>
    <ligand>
        <name>S-adenosyl-L-methionine</name>
        <dbReference type="ChEBI" id="CHEBI:59789"/>
    </ligand>
</feature>
<dbReference type="GO" id="GO:0016279">
    <property type="term" value="F:protein-lysine N-methyltransferase activity"/>
    <property type="evidence" value="ECO:0007669"/>
    <property type="project" value="RHEA"/>
</dbReference>
<evidence type="ECO:0000256" key="3">
    <source>
        <dbReference type="ARBA" id="ARBA00022603"/>
    </source>
</evidence>
<keyword evidence="4 6" id="KW-0808">Transferase</keyword>
<dbReference type="NCBIfam" id="TIGR00406">
    <property type="entry name" value="prmA"/>
    <property type="match status" value="1"/>
</dbReference>
<dbReference type="PANTHER" id="PTHR43648">
    <property type="entry name" value="ELECTRON TRANSFER FLAVOPROTEIN BETA SUBUNIT LYSINE METHYLTRANSFERASE"/>
    <property type="match status" value="1"/>
</dbReference>
<dbReference type="Gene3D" id="3.40.50.150">
    <property type="entry name" value="Vaccinia Virus protein VP39"/>
    <property type="match status" value="1"/>
</dbReference>
<dbReference type="InterPro" id="IPR004498">
    <property type="entry name" value="Ribosomal_PrmA_MeTrfase"/>
</dbReference>